<gene>
    <name evidence="2" type="ORF">H5410_022230</name>
</gene>
<sequence>MPFAAALAAPLAPQISSHKKVWASSGTIRKNSNAQRQKLEKSTLRNVTEVVKKDAEFIKKGIGKGLQWANKTFRIPKLTKSLDDFIWLRHVEEPRISSEVFDAPSWPQPHYPELSGIALFMADVEALETYLNYFYCISKRWTKPLPETYDPEQVSEYFNLRPHVVALRLLEVFVAFTSAAIQIRISGLLPTSNEDVVKETSDYILGKVLKETMLNLGPTFIKIGQSLSTRPDIIGSEITKETLKNKYPNLFNLRLRKVYTIRQMRDNQGWDLRFRRDLNDWQINKTSKADFQLVQLTRDHKSQFHSVISINLRGISWTVPRSIKEALACWNRDGNQSGHKERWKIFPAYIWWTIWMERNQKCFENKRCSL</sequence>
<dbReference type="AlphaFoldDB" id="A0A9J5ZEV0"/>
<dbReference type="Proteomes" id="UP000824120">
    <property type="component" value="Chromosome 4"/>
</dbReference>
<dbReference type="PANTHER" id="PTHR10566:SF123">
    <property type="entry name" value="PROTEIN KINASE SUPERFAMILY PROTEIN"/>
    <property type="match status" value="1"/>
</dbReference>
<name>A0A9J5ZEV0_SOLCO</name>
<protein>
    <submittedName>
        <fullName evidence="2">Uncharacterized protein</fullName>
    </submittedName>
</protein>
<organism evidence="2 3">
    <name type="scientific">Solanum commersonii</name>
    <name type="common">Commerson's wild potato</name>
    <name type="synonym">Commerson's nightshade</name>
    <dbReference type="NCBI Taxonomy" id="4109"/>
    <lineage>
        <taxon>Eukaryota</taxon>
        <taxon>Viridiplantae</taxon>
        <taxon>Streptophyta</taxon>
        <taxon>Embryophyta</taxon>
        <taxon>Tracheophyta</taxon>
        <taxon>Spermatophyta</taxon>
        <taxon>Magnoliopsida</taxon>
        <taxon>eudicotyledons</taxon>
        <taxon>Gunneridae</taxon>
        <taxon>Pentapetalae</taxon>
        <taxon>asterids</taxon>
        <taxon>lamiids</taxon>
        <taxon>Solanales</taxon>
        <taxon>Solanaceae</taxon>
        <taxon>Solanoideae</taxon>
        <taxon>Solaneae</taxon>
        <taxon>Solanum</taxon>
    </lineage>
</organism>
<evidence type="ECO:0000313" key="2">
    <source>
        <dbReference type="EMBL" id="KAG5610949.1"/>
    </source>
</evidence>
<reference evidence="2 3" key="1">
    <citation type="submission" date="2020-09" db="EMBL/GenBank/DDBJ databases">
        <title>De no assembly of potato wild relative species, Solanum commersonii.</title>
        <authorList>
            <person name="Cho K."/>
        </authorList>
    </citation>
    <scope>NUCLEOTIDE SEQUENCE [LARGE SCALE GENOMIC DNA]</scope>
    <source>
        <strain evidence="2">LZ3.2</strain>
        <tissue evidence="2">Leaf</tissue>
    </source>
</reference>
<comment type="caution">
    <text evidence="2">The sequence shown here is derived from an EMBL/GenBank/DDBJ whole genome shotgun (WGS) entry which is preliminary data.</text>
</comment>
<proteinExistence type="inferred from homology"/>
<accession>A0A9J5ZEV0</accession>
<comment type="similarity">
    <text evidence="1">Belongs to the protein kinase superfamily. ADCK protein kinase family.</text>
</comment>
<dbReference type="PANTHER" id="PTHR10566">
    <property type="entry name" value="CHAPERONE-ACTIVITY OF BC1 COMPLEX CABC1 -RELATED"/>
    <property type="match status" value="1"/>
</dbReference>
<dbReference type="InterPro" id="IPR050154">
    <property type="entry name" value="UbiB_kinase"/>
</dbReference>
<evidence type="ECO:0000256" key="1">
    <source>
        <dbReference type="ARBA" id="ARBA00009670"/>
    </source>
</evidence>
<evidence type="ECO:0000313" key="3">
    <source>
        <dbReference type="Proteomes" id="UP000824120"/>
    </source>
</evidence>
<dbReference type="OrthoDB" id="1745164at2759"/>
<keyword evidence="3" id="KW-1185">Reference proteome</keyword>
<dbReference type="EMBL" id="JACXVP010000004">
    <property type="protein sequence ID" value="KAG5610949.1"/>
    <property type="molecule type" value="Genomic_DNA"/>
</dbReference>